<dbReference type="SMART" id="SM00091">
    <property type="entry name" value="PAS"/>
    <property type="match status" value="1"/>
</dbReference>
<sequence length="598" mass="68144">MDGLSEFSWQNIKYNFYTTGVLPQIVERDSPILQAWERSKKAGLSPFSKLTSLHDFPVDHLSCEDVKFAALAEVVLNDIWQLFGQQDVSVFLINQQLKIIAERHNPDLDEQYHFLRTGRVIDPSIFGAIAPTCSVLSKQPMIMTGHQHYLDEFANYSCASVPIFNGEGEVLGALDITSPQGLLASNWLRHLLYQSYILENKVILAELKRNQRVLYFQHSKDLLENAYTGLIVLDDYGQVVKANQMALKLLNCSIESLRHRSIHEFFLAEHLNQFDASDAFFIQSHDHAFFYAQLRQFSVKVPNQAQTITVPHSLDQALKALKADIPVLITGETGTGKDHFAQHLHQKLDANLPFISINCGAIPDHLLEAELFGYEGGAFTGAKKQGERGLIELADQGILFLDEIGDLPLHLQVKILRVLQDQQFYRVGGRKPIKSAFKLLCATHQDLKTKIEQQTFRSDLYYRICGFQVHLEPLRFRQDKQAIFHKILHQFGITQWSAKVEQQFHSYTWSGNIRELIHIVRLSAAFNEGDVLTQLYLPESSVGIQTMNQPKLSVENQHLNTMTKHMVMQVLDEENGNIARTAKRLNISRTTVYKYISS</sequence>
<dbReference type="InterPro" id="IPR003593">
    <property type="entry name" value="AAA+_ATPase"/>
</dbReference>
<dbReference type="InterPro" id="IPR000014">
    <property type="entry name" value="PAS"/>
</dbReference>
<dbReference type="FunFam" id="3.40.50.300:FF:000006">
    <property type="entry name" value="DNA-binding transcriptional regulator NtrC"/>
    <property type="match status" value="1"/>
</dbReference>
<protein>
    <submittedName>
        <fullName evidence="7">Acetoin dehydrogenase operon transcriptional activator AcoR</fullName>
    </submittedName>
</protein>
<evidence type="ECO:0000256" key="4">
    <source>
        <dbReference type="ARBA" id="ARBA00023125"/>
    </source>
</evidence>
<dbReference type="EMBL" id="FUUY01000001">
    <property type="protein sequence ID" value="SJX20619.1"/>
    <property type="molecule type" value="Genomic_DNA"/>
</dbReference>
<dbReference type="PROSITE" id="PS00675">
    <property type="entry name" value="SIGMA54_INTERACT_1"/>
    <property type="match status" value="1"/>
</dbReference>
<dbReference type="PROSITE" id="PS50045">
    <property type="entry name" value="SIGMA54_INTERACT_4"/>
    <property type="match status" value="1"/>
</dbReference>
<keyword evidence="3" id="KW-0805">Transcription regulation</keyword>
<dbReference type="InterPro" id="IPR058031">
    <property type="entry name" value="AAA_lid_NorR"/>
</dbReference>
<dbReference type="Gene3D" id="3.30.450.40">
    <property type="match status" value="1"/>
</dbReference>
<dbReference type="Pfam" id="PF00158">
    <property type="entry name" value="Sigma54_activat"/>
    <property type="match status" value="1"/>
</dbReference>
<dbReference type="SUPFAM" id="SSF52540">
    <property type="entry name" value="P-loop containing nucleoside triphosphate hydrolases"/>
    <property type="match status" value="1"/>
</dbReference>
<evidence type="ECO:0000256" key="3">
    <source>
        <dbReference type="ARBA" id="ARBA00023015"/>
    </source>
</evidence>
<evidence type="ECO:0000256" key="1">
    <source>
        <dbReference type="ARBA" id="ARBA00022741"/>
    </source>
</evidence>
<dbReference type="PANTHER" id="PTHR32071">
    <property type="entry name" value="TRANSCRIPTIONAL REGULATORY PROTEIN"/>
    <property type="match status" value="1"/>
</dbReference>
<dbReference type="CDD" id="cd00130">
    <property type="entry name" value="PAS"/>
    <property type="match status" value="1"/>
</dbReference>
<proteinExistence type="predicted"/>
<evidence type="ECO:0000256" key="2">
    <source>
        <dbReference type="ARBA" id="ARBA00022840"/>
    </source>
</evidence>
<dbReference type="InterPro" id="IPR025662">
    <property type="entry name" value="Sigma_54_int_dom_ATP-bd_1"/>
</dbReference>
<name>A0A1R7Q8M6_ACIJO</name>
<dbReference type="GO" id="GO:0043565">
    <property type="term" value="F:sequence-specific DNA binding"/>
    <property type="evidence" value="ECO:0007669"/>
    <property type="project" value="InterPro"/>
</dbReference>
<evidence type="ECO:0000259" key="6">
    <source>
        <dbReference type="PROSITE" id="PS50045"/>
    </source>
</evidence>
<dbReference type="InterPro" id="IPR002197">
    <property type="entry name" value="HTH_Fis"/>
</dbReference>
<keyword evidence="2" id="KW-0067">ATP-binding</keyword>
<evidence type="ECO:0000313" key="7">
    <source>
        <dbReference type="EMBL" id="SJX20619.1"/>
    </source>
</evidence>
<feature type="domain" description="Sigma-54 factor interaction" evidence="6">
    <location>
        <begin position="314"/>
        <end position="525"/>
    </location>
</feature>
<dbReference type="SMART" id="SM00382">
    <property type="entry name" value="AAA"/>
    <property type="match status" value="1"/>
</dbReference>
<evidence type="ECO:0000256" key="5">
    <source>
        <dbReference type="ARBA" id="ARBA00023163"/>
    </source>
</evidence>
<dbReference type="InterPro" id="IPR009057">
    <property type="entry name" value="Homeodomain-like_sf"/>
</dbReference>
<accession>A0A1R7Q8M6</accession>
<evidence type="ECO:0000313" key="8">
    <source>
        <dbReference type="Proteomes" id="UP000196240"/>
    </source>
</evidence>
<dbReference type="Pfam" id="PF02954">
    <property type="entry name" value="HTH_8"/>
    <property type="match status" value="1"/>
</dbReference>
<dbReference type="RefSeq" id="WP_087010590.1">
    <property type="nucleotide sequence ID" value="NZ_FUUY01000001.1"/>
</dbReference>
<dbReference type="GO" id="GO:0006355">
    <property type="term" value="P:regulation of DNA-templated transcription"/>
    <property type="evidence" value="ECO:0007669"/>
    <property type="project" value="InterPro"/>
</dbReference>
<dbReference type="PANTHER" id="PTHR32071:SF77">
    <property type="entry name" value="TRANSCRIPTIONAL REGULATORY PROTEIN"/>
    <property type="match status" value="1"/>
</dbReference>
<keyword evidence="1" id="KW-0547">Nucleotide-binding</keyword>
<dbReference type="GO" id="GO:0005524">
    <property type="term" value="F:ATP binding"/>
    <property type="evidence" value="ECO:0007669"/>
    <property type="project" value="UniProtKB-KW"/>
</dbReference>
<dbReference type="Pfam" id="PF25601">
    <property type="entry name" value="AAA_lid_14"/>
    <property type="match status" value="1"/>
</dbReference>
<dbReference type="Gene3D" id="3.40.50.300">
    <property type="entry name" value="P-loop containing nucleotide triphosphate hydrolases"/>
    <property type="match status" value="1"/>
</dbReference>
<dbReference type="AlphaFoldDB" id="A0A1R7Q8M6"/>
<gene>
    <name evidence="7" type="primary">acoR_1</name>
    <name evidence="7" type="ORF">ACNJC6_00209</name>
</gene>
<dbReference type="InterPro" id="IPR003018">
    <property type="entry name" value="GAF"/>
</dbReference>
<dbReference type="CDD" id="cd00009">
    <property type="entry name" value="AAA"/>
    <property type="match status" value="1"/>
</dbReference>
<dbReference type="SUPFAM" id="SSF46689">
    <property type="entry name" value="Homeodomain-like"/>
    <property type="match status" value="1"/>
</dbReference>
<dbReference type="InterPro" id="IPR002078">
    <property type="entry name" value="Sigma_54_int"/>
</dbReference>
<dbReference type="Pfam" id="PF13188">
    <property type="entry name" value="PAS_8"/>
    <property type="match status" value="1"/>
</dbReference>
<keyword evidence="4" id="KW-0238">DNA-binding</keyword>
<organism evidence="7 8">
    <name type="scientific">Acinetobacter johnsonii</name>
    <dbReference type="NCBI Taxonomy" id="40214"/>
    <lineage>
        <taxon>Bacteria</taxon>
        <taxon>Pseudomonadati</taxon>
        <taxon>Pseudomonadota</taxon>
        <taxon>Gammaproteobacteria</taxon>
        <taxon>Moraxellales</taxon>
        <taxon>Moraxellaceae</taxon>
        <taxon>Acinetobacter</taxon>
    </lineage>
</organism>
<dbReference type="Gene3D" id="3.30.450.20">
    <property type="entry name" value="PAS domain"/>
    <property type="match status" value="1"/>
</dbReference>
<dbReference type="InterPro" id="IPR035965">
    <property type="entry name" value="PAS-like_dom_sf"/>
</dbReference>
<dbReference type="InterPro" id="IPR027417">
    <property type="entry name" value="P-loop_NTPase"/>
</dbReference>
<dbReference type="Gene3D" id="1.10.8.60">
    <property type="match status" value="1"/>
</dbReference>
<reference evidence="7 8" key="1">
    <citation type="submission" date="2017-02" db="EMBL/GenBank/DDBJ databases">
        <authorList>
            <person name="Peterson S.W."/>
        </authorList>
    </citation>
    <scope>NUCLEOTIDE SEQUENCE [LARGE SCALE GENOMIC DNA]</scope>
    <source>
        <strain evidence="7">C6</strain>
    </source>
</reference>
<dbReference type="SUPFAM" id="SSF55785">
    <property type="entry name" value="PYP-like sensor domain (PAS domain)"/>
    <property type="match status" value="1"/>
</dbReference>
<dbReference type="Proteomes" id="UP000196240">
    <property type="component" value="Unassembled WGS sequence"/>
</dbReference>
<keyword evidence="5" id="KW-0804">Transcription</keyword>
<dbReference type="Gene3D" id="1.10.10.60">
    <property type="entry name" value="Homeodomain-like"/>
    <property type="match status" value="1"/>
</dbReference>
<dbReference type="Pfam" id="PF01590">
    <property type="entry name" value="GAF"/>
    <property type="match status" value="1"/>
</dbReference>
<dbReference type="InterPro" id="IPR029016">
    <property type="entry name" value="GAF-like_dom_sf"/>
</dbReference>
<dbReference type="SUPFAM" id="SSF55781">
    <property type="entry name" value="GAF domain-like"/>
    <property type="match status" value="1"/>
</dbReference>